<feature type="domain" description="DNA2/NAM7 helicase-like C-terminal" evidence="3">
    <location>
        <begin position="710"/>
        <end position="891"/>
    </location>
</feature>
<dbReference type="InterPro" id="IPR057373">
    <property type="entry name" value="ZNFX1"/>
</dbReference>
<evidence type="ECO:0000256" key="1">
    <source>
        <dbReference type="SAM" id="MobiDB-lite"/>
    </source>
</evidence>
<dbReference type="InterPro" id="IPR041677">
    <property type="entry name" value="DNA2/NAM7_AAA_11"/>
</dbReference>
<dbReference type="Gene3D" id="3.40.50.300">
    <property type="entry name" value="P-loop containing nucleotide triphosphate hydrolases"/>
    <property type="match status" value="2"/>
</dbReference>
<gene>
    <name evidence="5" type="ORF">CLUMA_CG009085</name>
</gene>
<feature type="compositionally biased region" description="Basic and acidic residues" evidence="1">
    <location>
        <begin position="15"/>
        <end position="40"/>
    </location>
</feature>
<dbReference type="Proteomes" id="UP000183832">
    <property type="component" value="Unassembled WGS sequence"/>
</dbReference>
<dbReference type="InterPro" id="IPR041679">
    <property type="entry name" value="DNA2/NAM7-like_C"/>
</dbReference>
<dbReference type="AlphaFoldDB" id="A0A1J1I611"/>
<feature type="region of interest" description="Disordered" evidence="1">
    <location>
        <begin position="15"/>
        <end position="71"/>
    </location>
</feature>
<dbReference type="Pfam" id="PF13087">
    <property type="entry name" value="AAA_12"/>
    <property type="match status" value="1"/>
</dbReference>
<sequence>MDDWDNIDWDEKVDNLIKSQKDNEENKNEPGTSKEFKFGDEDNGNYFEKIKPNKESPKSKVKTSKKSSEHMKVQESYIQPYSQKDLMLIRDAIRNKNVHNSILSTFGEWEKFLLTHEMNLNPEKIVDLLIIDVSLLDIPFNSHNKLFLSKLSNIEVFWSELLNFLKDFFRFKHKDLKFLLAVDMNEFFRNIDLLIFNLLLNNLFNENLKTVFDEIILIMNEFNTNKWSQPAILSQILNDYERNQNELMTYEIYPQLSDLTKIYQKFHKNIVIGEYENVSHYLQVQLPLLKEDFMNKLRDGVQNIKTMTNVDKIIKSSNVVIYPNVCIKAVKKFLWNMNCRMIVVEFNQQQNSKIDWNRRLFNGQMLCFSTSQDFNDLIVAVVLNRDLIDHQQNEIFIEIISTENVDEIFNRSLIMLEPTSFFEPYHRVFNVIKNYNELNFPFKDQIIHLKKISDFPSYPHSKQFTYKNFSFNIENINDWPSHDVLHLENMQLKAIQKAVTSKLTVVQGPPGTGKTFIGLEILKIILENTNEIVLVLTQTNNALDKFLIGASKFSQDIIRMGGQSKASEVEHFVAKSTTSLESKRYMKKLQAQNRDIVAKLINLDDNQDEIYQTISRHQRMIEEIHQMNLFSCLNGKRIIGMTTTFAARNTAINKMLKPGIIIIEEASEVLESHVLVSLTSETKQLIMIGDHQQLRPLTNSFELARIYNFNVSLFERLIRNDFDFITLDVQMRMRPEICDLVRGTIYKSLTDGDNVVDNPKVKGLKHNFYCLEHSYPESIGDGETSKENLFEADYVMRLCKYLISCGNPIEEITILTAYAAQAQRLRKLLKESEINVRVAVLDAYQGEESEIILLSLVRSNEKGDIGFLASENRIAVLLSRAKFGFYIIANMKCLANASPIWKKVRDIMKDKKLLGDKIPDVL</sequence>
<feature type="compositionally biased region" description="Basic and acidic residues" evidence="1">
    <location>
        <begin position="48"/>
        <end position="58"/>
    </location>
</feature>
<feature type="domain" description="ZNFX1" evidence="4">
    <location>
        <begin position="315"/>
        <end position="418"/>
    </location>
</feature>
<dbReference type="InterPro" id="IPR027417">
    <property type="entry name" value="P-loop_NTPase"/>
</dbReference>
<dbReference type="InterPro" id="IPR045055">
    <property type="entry name" value="DNA2/NAM7-like"/>
</dbReference>
<evidence type="ECO:0000259" key="2">
    <source>
        <dbReference type="Pfam" id="PF13086"/>
    </source>
</evidence>
<dbReference type="STRING" id="568069.A0A1J1I611"/>
<dbReference type="SUPFAM" id="SSF52540">
    <property type="entry name" value="P-loop containing nucleoside triphosphate hydrolases"/>
    <property type="match status" value="1"/>
</dbReference>
<evidence type="ECO:0000313" key="5">
    <source>
        <dbReference type="EMBL" id="CRK95627.1"/>
    </source>
</evidence>
<dbReference type="GO" id="GO:0004386">
    <property type="term" value="F:helicase activity"/>
    <property type="evidence" value="ECO:0007669"/>
    <property type="project" value="InterPro"/>
</dbReference>
<keyword evidence="6" id="KW-1185">Reference proteome</keyword>
<evidence type="ECO:0000313" key="6">
    <source>
        <dbReference type="Proteomes" id="UP000183832"/>
    </source>
</evidence>
<evidence type="ECO:0000259" key="3">
    <source>
        <dbReference type="Pfam" id="PF13087"/>
    </source>
</evidence>
<dbReference type="EMBL" id="CVRI01000042">
    <property type="protein sequence ID" value="CRK95627.1"/>
    <property type="molecule type" value="Genomic_DNA"/>
</dbReference>
<evidence type="ECO:0000259" key="4">
    <source>
        <dbReference type="Pfam" id="PF25396"/>
    </source>
</evidence>
<dbReference type="CDD" id="cd17936">
    <property type="entry name" value="EEXXEc_NFX1"/>
    <property type="match status" value="1"/>
</dbReference>
<dbReference type="PANTHER" id="PTHR10887:SF341">
    <property type="entry name" value="NFX1-TYPE ZINC FINGER-CONTAINING PROTEIN 1"/>
    <property type="match status" value="1"/>
</dbReference>
<dbReference type="GO" id="GO:0031380">
    <property type="term" value="C:nuclear RNA-directed RNA polymerase complex"/>
    <property type="evidence" value="ECO:0007669"/>
    <property type="project" value="TreeGrafter"/>
</dbReference>
<protein>
    <submittedName>
        <fullName evidence="5">CLUMA_CG009085, isoform A</fullName>
    </submittedName>
</protein>
<organism evidence="5 6">
    <name type="scientific">Clunio marinus</name>
    <dbReference type="NCBI Taxonomy" id="568069"/>
    <lineage>
        <taxon>Eukaryota</taxon>
        <taxon>Metazoa</taxon>
        <taxon>Ecdysozoa</taxon>
        <taxon>Arthropoda</taxon>
        <taxon>Hexapoda</taxon>
        <taxon>Insecta</taxon>
        <taxon>Pterygota</taxon>
        <taxon>Neoptera</taxon>
        <taxon>Endopterygota</taxon>
        <taxon>Diptera</taxon>
        <taxon>Nematocera</taxon>
        <taxon>Chironomoidea</taxon>
        <taxon>Chironomidae</taxon>
        <taxon>Clunio</taxon>
    </lineage>
</organism>
<accession>A0A1J1I611</accession>
<dbReference type="GO" id="GO:0031048">
    <property type="term" value="P:regulatory ncRNA-mediated heterochromatin formation"/>
    <property type="evidence" value="ECO:0007669"/>
    <property type="project" value="TreeGrafter"/>
</dbReference>
<proteinExistence type="predicted"/>
<dbReference type="Pfam" id="PF25396">
    <property type="entry name" value="ZNFX1"/>
    <property type="match status" value="1"/>
</dbReference>
<dbReference type="PANTHER" id="PTHR10887">
    <property type="entry name" value="DNA2/NAM7 HELICASE FAMILY"/>
    <property type="match status" value="1"/>
</dbReference>
<feature type="domain" description="DNA2/NAM7 helicase helicase" evidence="2">
    <location>
        <begin position="487"/>
        <end position="699"/>
    </location>
</feature>
<dbReference type="CDD" id="cd18808">
    <property type="entry name" value="SF1_C_Upf1"/>
    <property type="match status" value="1"/>
</dbReference>
<dbReference type="InterPro" id="IPR047187">
    <property type="entry name" value="SF1_C_Upf1"/>
</dbReference>
<reference evidence="5 6" key="1">
    <citation type="submission" date="2015-04" db="EMBL/GenBank/DDBJ databases">
        <authorList>
            <person name="Syromyatnikov M.Y."/>
            <person name="Popov V.N."/>
        </authorList>
    </citation>
    <scope>NUCLEOTIDE SEQUENCE [LARGE SCALE GENOMIC DNA]</scope>
</reference>
<name>A0A1J1I611_9DIPT</name>
<dbReference type="OrthoDB" id="2423195at2759"/>
<dbReference type="Pfam" id="PF13086">
    <property type="entry name" value="AAA_11"/>
    <property type="match status" value="1"/>
</dbReference>